<accession>M7T5Z9</accession>
<dbReference type="CDD" id="cd00590">
    <property type="entry name" value="RRM_SF"/>
    <property type="match status" value="1"/>
</dbReference>
<dbReference type="OrthoDB" id="610462at2759"/>
<dbReference type="EMBL" id="KB705530">
    <property type="protein sequence ID" value="EMR72052.1"/>
    <property type="molecule type" value="Genomic_DNA"/>
</dbReference>
<dbReference type="SMART" id="SM00360">
    <property type="entry name" value="RRM"/>
    <property type="match status" value="1"/>
</dbReference>
<keyword evidence="1 2" id="KW-0694">RNA-binding</keyword>
<name>M7T5Z9_EUTLA</name>
<dbReference type="AlphaFoldDB" id="M7T5Z9"/>
<feature type="domain" description="RRM" evidence="4">
    <location>
        <begin position="46"/>
        <end position="129"/>
    </location>
</feature>
<dbReference type="PANTHER" id="PTHR23003">
    <property type="entry name" value="RNA RECOGNITION MOTIF RRM DOMAIN CONTAINING PROTEIN"/>
    <property type="match status" value="1"/>
</dbReference>
<dbReference type="InterPro" id="IPR000504">
    <property type="entry name" value="RRM_dom"/>
</dbReference>
<dbReference type="Gene3D" id="3.30.70.330">
    <property type="match status" value="1"/>
</dbReference>
<evidence type="ECO:0000256" key="3">
    <source>
        <dbReference type="SAM" id="MobiDB-lite"/>
    </source>
</evidence>
<dbReference type="KEGG" id="ela:UCREL1_899"/>
<proteinExistence type="predicted"/>
<protein>
    <submittedName>
        <fullName evidence="5">Putative nucleolar protein</fullName>
    </submittedName>
</protein>
<dbReference type="PANTHER" id="PTHR23003:SF17">
    <property type="entry name" value="RNA-BINDING PROTEIN PIN4"/>
    <property type="match status" value="1"/>
</dbReference>
<keyword evidence="6" id="KW-1185">Reference proteome</keyword>
<dbReference type="InterPro" id="IPR035979">
    <property type="entry name" value="RBD_domain_sf"/>
</dbReference>
<dbReference type="PROSITE" id="PS50102">
    <property type="entry name" value="RRM"/>
    <property type="match status" value="1"/>
</dbReference>
<evidence type="ECO:0000256" key="2">
    <source>
        <dbReference type="PROSITE-ProRule" id="PRU00176"/>
    </source>
</evidence>
<feature type="region of interest" description="Disordered" evidence="3">
    <location>
        <begin position="126"/>
        <end position="191"/>
    </location>
</feature>
<gene>
    <name evidence="5" type="ORF">UCREL1_899</name>
</gene>
<dbReference type="InterPro" id="IPR012677">
    <property type="entry name" value="Nucleotide-bd_a/b_plait_sf"/>
</dbReference>
<evidence type="ECO:0000313" key="5">
    <source>
        <dbReference type="EMBL" id="EMR72052.1"/>
    </source>
</evidence>
<evidence type="ECO:0000256" key="1">
    <source>
        <dbReference type="ARBA" id="ARBA00022884"/>
    </source>
</evidence>
<dbReference type="Pfam" id="PF00076">
    <property type="entry name" value="RRM_1"/>
    <property type="match status" value="1"/>
</dbReference>
<dbReference type="Proteomes" id="UP000012174">
    <property type="component" value="Unassembled WGS sequence"/>
</dbReference>
<dbReference type="GO" id="GO:0003729">
    <property type="term" value="F:mRNA binding"/>
    <property type="evidence" value="ECO:0007669"/>
    <property type="project" value="TreeGrafter"/>
</dbReference>
<sequence>MEQYPYDASYHSAQQYQVSPNGYPYADYISTESYSTGAGVVHTTKRKIIIRHLPSWATVNQVQDLIRHKTGISADKIQQIDLPLADGNKTNRGYATITLETEDSASRAIRKLHGYKYDSRTLTVEHTKEGVSENEGYRPRATKPHRDTREKRDKKESSSHHSSSTVEKKGSKSHHHKSDVIIAHGTSPAFK</sequence>
<organism evidence="5 6">
    <name type="scientific">Eutypa lata (strain UCR-EL1)</name>
    <name type="common">Grapevine dieback disease fungus</name>
    <name type="synonym">Eutypa armeniacae</name>
    <dbReference type="NCBI Taxonomy" id="1287681"/>
    <lineage>
        <taxon>Eukaryota</taxon>
        <taxon>Fungi</taxon>
        <taxon>Dikarya</taxon>
        <taxon>Ascomycota</taxon>
        <taxon>Pezizomycotina</taxon>
        <taxon>Sordariomycetes</taxon>
        <taxon>Xylariomycetidae</taxon>
        <taxon>Xylariales</taxon>
        <taxon>Diatrypaceae</taxon>
        <taxon>Eutypa</taxon>
    </lineage>
</organism>
<dbReference type="HOGENOM" id="CLU_1421415_0_0_1"/>
<evidence type="ECO:0000259" key="4">
    <source>
        <dbReference type="PROSITE" id="PS50102"/>
    </source>
</evidence>
<feature type="compositionally biased region" description="Basic and acidic residues" evidence="3">
    <location>
        <begin position="126"/>
        <end position="159"/>
    </location>
</feature>
<dbReference type="GO" id="GO:0005737">
    <property type="term" value="C:cytoplasm"/>
    <property type="evidence" value="ECO:0007669"/>
    <property type="project" value="TreeGrafter"/>
</dbReference>
<dbReference type="STRING" id="1287681.M7T5Z9"/>
<evidence type="ECO:0000313" key="6">
    <source>
        <dbReference type="Proteomes" id="UP000012174"/>
    </source>
</evidence>
<dbReference type="OMA" id="ENHYSIT"/>
<dbReference type="InterPro" id="IPR050374">
    <property type="entry name" value="RRT5_SRSF_SR"/>
</dbReference>
<dbReference type="SUPFAM" id="SSF54928">
    <property type="entry name" value="RNA-binding domain, RBD"/>
    <property type="match status" value="1"/>
</dbReference>
<dbReference type="GO" id="GO:0005634">
    <property type="term" value="C:nucleus"/>
    <property type="evidence" value="ECO:0007669"/>
    <property type="project" value="TreeGrafter"/>
</dbReference>
<reference evidence="6" key="1">
    <citation type="journal article" date="2013" name="Genome Announc.">
        <title>Draft genome sequence of the grapevine dieback fungus Eutypa lata UCR-EL1.</title>
        <authorList>
            <person name="Blanco-Ulate B."/>
            <person name="Rolshausen P.E."/>
            <person name="Cantu D."/>
        </authorList>
    </citation>
    <scope>NUCLEOTIDE SEQUENCE [LARGE SCALE GENOMIC DNA]</scope>
    <source>
        <strain evidence="6">UCR-EL1</strain>
    </source>
</reference>